<gene>
    <name evidence="7" type="ORF">BDD16_002188</name>
</gene>
<comment type="caution">
    <text evidence="7">The sequence shown here is derived from an EMBL/GenBank/DDBJ whole genome shotgun (WGS) entry which is preliminary data.</text>
</comment>
<dbReference type="Proteomes" id="UP000518288">
    <property type="component" value="Unassembled WGS sequence"/>
</dbReference>
<dbReference type="SUPFAM" id="SSF53850">
    <property type="entry name" value="Periplasmic binding protein-like II"/>
    <property type="match status" value="1"/>
</dbReference>
<comment type="similarity">
    <text evidence="1">Belongs to the LysR transcriptional regulatory family.</text>
</comment>
<dbReference type="PANTHER" id="PTHR30293:SF2">
    <property type="entry name" value="TRANSCRIPTIONAL ACTIVATOR PROTEIN NHAR"/>
    <property type="match status" value="1"/>
</dbReference>
<organism evidence="7 8">
    <name type="scientific">Sphaerotilus montanus</name>
    <dbReference type="NCBI Taxonomy" id="522889"/>
    <lineage>
        <taxon>Bacteria</taxon>
        <taxon>Pseudomonadati</taxon>
        <taxon>Pseudomonadota</taxon>
        <taxon>Betaproteobacteria</taxon>
        <taxon>Burkholderiales</taxon>
        <taxon>Sphaerotilaceae</taxon>
        <taxon>Sphaerotilus</taxon>
    </lineage>
</organism>
<keyword evidence="8" id="KW-1185">Reference proteome</keyword>
<dbReference type="Pfam" id="PF00126">
    <property type="entry name" value="HTH_1"/>
    <property type="match status" value="1"/>
</dbReference>
<dbReference type="InterPro" id="IPR036388">
    <property type="entry name" value="WH-like_DNA-bd_sf"/>
</dbReference>
<evidence type="ECO:0000256" key="4">
    <source>
        <dbReference type="ARBA" id="ARBA00023159"/>
    </source>
</evidence>
<keyword evidence="5" id="KW-0804">Transcription</keyword>
<keyword evidence="3" id="KW-0238">DNA-binding</keyword>
<dbReference type="GO" id="GO:0003700">
    <property type="term" value="F:DNA-binding transcription factor activity"/>
    <property type="evidence" value="ECO:0007669"/>
    <property type="project" value="InterPro"/>
</dbReference>
<accession>A0A7Y9QXC9</accession>
<dbReference type="SUPFAM" id="SSF46785">
    <property type="entry name" value="Winged helix' DNA-binding domain"/>
    <property type="match status" value="1"/>
</dbReference>
<evidence type="ECO:0000313" key="7">
    <source>
        <dbReference type="EMBL" id="NYG33202.1"/>
    </source>
</evidence>
<dbReference type="Gene3D" id="3.40.190.290">
    <property type="match status" value="1"/>
</dbReference>
<keyword evidence="2" id="KW-0805">Transcription regulation</keyword>
<evidence type="ECO:0000256" key="3">
    <source>
        <dbReference type="ARBA" id="ARBA00023125"/>
    </source>
</evidence>
<name>A0A7Y9QXC9_9BURK</name>
<dbReference type="PROSITE" id="PS50931">
    <property type="entry name" value="HTH_LYSR"/>
    <property type="match status" value="1"/>
</dbReference>
<dbReference type="AlphaFoldDB" id="A0A7Y9QXC9"/>
<evidence type="ECO:0000313" key="8">
    <source>
        <dbReference type="Proteomes" id="UP000518288"/>
    </source>
</evidence>
<evidence type="ECO:0000259" key="6">
    <source>
        <dbReference type="PROSITE" id="PS50931"/>
    </source>
</evidence>
<dbReference type="InterPro" id="IPR005119">
    <property type="entry name" value="LysR_subst-bd"/>
</dbReference>
<evidence type="ECO:0000256" key="5">
    <source>
        <dbReference type="ARBA" id="ARBA00023163"/>
    </source>
</evidence>
<dbReference type="Pfam" id="PF03466">
    <property type="entry name" value="LysR_substrate"/>
    <property type="match status" value="1"/>
</dbReference>
<feature type="domain" description="HTH lysR-type" evidence="6">
    <location>
        <begin position="5"/>
        <end position="62"/>
    </location>
</feature>
<reference evidence="7 8" key="1">
    <citation type="submission" date="2020-07" db="EMBL/GenBank/DDBJ databases">
        <title>Genomic Encyclopedia of Archaeal and Bacterial Type Strains, Phase II (KMG-II): from individual species to whole genera.</title>
        <authorList>
            <person name="Goeker M."/>
        </authorList>
    </citation>
    <scope>NUCLEOTIDE SEQUENCE [LARGE SCALE GENOMIC DNA]</scope>
    <source>
        <strain evidence="7 8">DSM 21226</strain>
    </source>
</reference>
<sequence length="321" mass="35118">MSLDFSYRHLYYFWVVAKEGGLSRGAERLGVAVQTVSAQVRELEQALGHALLQPAGRGVALTEAGRAAMLQAEQIFQLGAALPDRVRDAATVPVVRLAVGVGGGLPKLVVWRLLRPVLDEPHLRLQIREQDFEPMLADLALHRLDVVLADRAAPPQQGLRLYSHRLGGSPVGWYAPPAWQSVLRDDFPRALARVPVLLPTRSATMRIALDQWFEREALHPQVVGEFDDSAMLKTFGAGGMGVFPAADWVHDDLVARYGVCRVGGSPGVEEPFFAIAADKRIQHPLVQRLWPEPAGDGRAQRAESRTLMSAARSAGGVAWRT</sequence>
<dbReference type="EMBL" id="JACCFH010000001">
    <property type="protein sequence ID" value="NYG33202.1"/>
    <property type="molecule type" value="Genomic_DNA"/>
</dbReference>
<dbReference type="InterPro" id="IPR036390">
    <property type="entry name" value="WH_DNA-bd_sf"/>
</dbReference>
<dbReference type="GO" id="GO:0003677">
    <property type="term" value="F:DNA binding"/>
    <property type="evidence" value="ECO:0007669"/>
    <property type="project" value="UniProtKB-KW"/>
</dbReference>
<evidence type="ECO:0000256" key="2">
    <source>
        <dbReference type="ARBA" id="ARBA00023015"/>
    </source>
</evidence>
<dbReference type="GO" id="GO:2000142">
    <property type="term" value="P:regulation of DNA-templated transcription initiation"/>
    <property type="evidence" value="ECO:0007669"/>
    <property type="project" value="TreeGrafter"/>
</dbReference>
<protein>
    <submittedName>
        <fullName evidence="7">LysR family transcriptional activator of nhaA</fullName>
    </submittedName>
</protein>
<dbReference type="RefSeq" id="WP_179633997.1">
    <property type="nucleotide sequence ID" value="NZ_JACCFH010000001.1"/>
</dbReference>
<evidence type="ECO:0000256" key="1">
    <source>
        <dbReference type="ARBA" id="ARBA00009437"/>
    </source>
</evidence>
<keyword evidence="4" id="KW-0010">Activator</keyword>
<dbReference type="Gene3D" id="1.10.10.10">
    <property type="entry name" value="Winged helix-like DNA-binding domain superfamily/Winged helix DNA-binding domain"/>
    <property type="match status" value="1"/>
</dbReference>
<dbReference type="PANTHER" id="PTHR30293">
    <property type="entry name" value="TRANSCRIPTIONAL REGULATORY PROTEIN NAC-RELATED"/>
    <property type="match status" value="1"/>
</dbReference>
<proteinExistence type="inferred from homology"/>
<dbReference type="InterPro" id="IPR000847">
    <property type="entry name" value="LysR_HTH_N"/>
</dbReference>